<sequence length="121" mass="12233">MGRRLAAVGDLVLCPEHGMTVITQGAPTIRRNGNRVARVGDATSCGAIITTGAAWCLMSKGLAAREGDTTSHGGTIIVEDPLVILNEGGDSEAYGPANSLVDAAASGQAIVPSCVSTEDQP</sequence>
<dbReference type="InterPro" id="IPR008727">
    <property type="entry name" value="PAAR_motif"/>
</dbReference>
<dbReference type="CDD" id="cd14743">
    <property type="entry name" value="PAAR_CT_1"/>
    <property type="match status" value="1"/>
</dbReference>
<gene>
    <name evidence="1" type="ORF">ACFSM5_15610</name>
</gene>
<evidence type="ECO:0000313" key="1">
    <source>
        <dbReference type="EMBL" id="MFD2264330.1"/>
    </source>
</evidence>
<dbReference type="Proteomes" id="UP001597295">
    <property type="component" value="Unassembled WGS sequence"/>
</dbReference>
<organism evidence="1 2">
    <name type="scientific">Lacibacterium aquatile</name>
    <dbReference type="NCBI Taxonomy" id="1168082"/>
    <lineage>
        <taxon>Bacteria</taxon>
        <taxon>Pseudomonadati</taxon>
        <taxon>Pseudomonadota</taxon>
        <taxon>Alphaproteobacteria</taxon>
        <taxon>Rhodospirillales</taxon>
        <taxon>Rhodospirillaceae</taxon>
    </lineage>
</organism>
<evidence type="ECO:0000313" key="2">
    <source>
        <dbReference type="Proteomes" id="UP001597295"/>
    </source>
</evidence>
<reference evidence="2" key="1">
    <citation type="journal article" date="2019" name="Int. J. Syst. Evol. Microbiol.">
        <title>The Global Catalogue of Microorganisms (GCM) 10K type strain sequencing project: providing services to taxonomists for standard genome sequencing and annotation.</title>
        <authorList>
            <consortium name="The Broad Institute Genomics Platform"/>
            <consortium name="The Broad Institute Genome Sequencing Center for Infectious Disease"/>
            <person name="Wu L."/>
            <person name="Ma J."/>
        </authorList>
    </citation>
    <scope>NUCLEOTIDE SEQUENCE [LARGE SCALE GENOMIC DNA]</scope>
    <source>
        <strain evidence="2">CGMCC 1.19062</strain>
    </source>
</reference>
<accession>A0ABW5DUZ4</accession>
<name>A0ABW5DUZ4_9PROT</name>
<dbReference type="EMBL" id="JBHUIP010000013">
    <property type="protein sequence ID" value="MFD2264330.1"/>
    <property type="molecule type" value="Genomic_DNA"/>
</dbReference>
<dbReference type="Gene3D" id="2.60.200.60">
    <property type="match status" value="1"/>
</dbReference>
<comment type="caution">
    <text evidence="1">The sequence shown here is derived from an EMBL/GenBank/DDBJ whole genome shotgun (WGS) entry which is preliminary data.</text>
</comment>
<keyword evidence="2" id="KW-1185">Reference proteome</keyword>
<dbReference type="RefSeq" id="WP_379877412.1">
    <property type="nucleotide sequence ID" value="NZ_JBHUIP010000013.1"/>
</dbReference>
<proteinExistence type="predicted"/>
<dbReference type="Pfam" id="PF05488">
    <property type="entry name" value="PAAR_motif"/>
    <property type="match status" value="1"/>
</dbReference>
<protein>
    <submittedName>
        <fullName evidence="1">PAAR domain-containing protein</fullName>
    </submittedName>
</protein>